<proteinExistence type="predicted"/>
<dbReference type="PANTHER" id="PTHR35936">
    <property type="entry name" value="MEMBRANE-BOUND LYTIC MUREIN TRANSGLYCOSYLASE F"/>
    <property type="match status" value="1"/>
</dbReference>
<keyword evidence="1 2" id="KW-0732">Signal</keyword>
<dbReference type="PROSITE" id="PS51257">
    <property type="entry name" value="PROKAR_LIPOPROTEIN"/>
    <property type="match status" value="1"/>
</dbReference>
<accession>A0AAV4LCG1</accession>
<dbReference type="SUPFAM" id="SSF53850">
    <property type="entry name" value="Periplasmic binding protein-like II"/>
    <property type="match status" value="1"/>
</dbReference>
<feature type="signal peptide" evidence="2">
    <location>
        <begin position="1"/>
        <end position="30"/>
    </location>
</feature>
<evidence type="ECO:0000259" key="4">
    <source>
        <dbReference type="SMART" id="SM00079"/>
    </source>
</evidence>
<evidence type="ECO:0000313" key="5">
    <source>
        <dbReference type="EMBL" id="GIM45486.1"/>
    </source>
</evidence>
<dbReference type="SMART" id="SM00079">
    <property type="entry name" value="PBPe"/>
    <property type="match status" value="1"/>
</dbReference>
<dbReference type="SMART" id="SM00062">
    <property type="entry name" value="PBPb"/>
    <property type="match status" value="1"/>
</dbReference>
<sequence length="267" mass="29059">MLKTWKSLMLASTLAAGLTFVAAGCAPKSAAPGGDSAQSGNQKEYVVGTDASYAPFESVDSKTQQVVGFDIDVVKAIAEKEGMKVKFVNTPWDGIFAALNNGERDFLVSAITITDERKKTMDFSDKYFEATQMIVSKDGSVKTLNDLKGKKIGVQNGTTGDTIVTDFLGKDYKGIKRYDSMPLALEALKNGDVDVAVGDNGVVIDYVKNNKADNLHTAIDPKFPKEYYGLAVKKGNTELLNKLNDGIKKINEDGTYKKIYDKYFGQQ</sequence>
<feature type="domain" description="Ionotropic glutamate receptor C-terminal" evidence="4">
    <location>
        <begin position="44"/>
        <end position="266"/>
    </location>
</feature>
<evidence type="ECO:0000259" key="3">
    <source>
        <dbReference type="SMART" id="SM00062"/>
    </source>
</evidence>
<dbReference type="CDD" id="cd13624">
    <property type="entry name" value="PBP2_Arg_Lys_His"/>
    <property type="match status" value="1"/>
</dbReference>
<organism evidence="5 6">
    <name type="scientific">Collibacillus ludicampi</name>
    <dbReference type="NCBI Taxonomy" id="2771369"/>
    <lineage>
        <taxon>Bacteria</taxon>
        <taxon>Bacillati</taxon>
        <taxon>Bacillota</taxon>
        <taxon>Bacilli</taxon>
        <taxon>Bacillales</taxon>
        <taxon>Alicyclobacillaceae</taxon>
        <taxon>Collibacillus</taxon>
    </lineage>
</organism>
<reference evidence="5" key="1">
    <citation type="journal article" date="2023" name="Int. J. Syst. Evol. Microbiol.">
        <title>Collibacillus ludicampi gen. nov., sp. nov., a new soil bacterium of the family Alicyclobacillaceae.</title>
        <authorList>
            <person name="Jojima T."/>
            <person name="Ioku Y."/>
            <person name="Fukuta Y."/>
            <person name="Shirasaka N."/>
            <person name="Matsumura Y."/>
            <person name="Mori M."/>
        </authorList>
    </citation>
    <scope>NUCLEOTIDE SEQUENCE</scope>
    <source>
        <strain evidence="5">TP075</strain>
    </source>
</reference>
<dbReference type="InterPro" id="IPR001320">
    <property type="entry name" value="Iontro_rcpt_C"/>
</dbReference>
<feature type="chain" id="PRO_5043551243" evidence="2">
    <location>
        <begin position="31"/>
        <end position="267"/>
    </location>
</feature>
<keyword evidence="6" id="KW-1185">Reference proteome</keyword>
<dbReference type="Gene3D" id="3.40.190.10">
    <property type="entry name" value="Periplasmic binding protein-like II"/>
    <property type="match status" value="2"/>
</dbReference>
<evidence type="ECO:0000256" key="1">
    <source>
        <dbReference type="ARBA" id="ARBA00022729"/>
    </source>
</evidence>
<dbReference type="EMBL" id="BOQE01000001">
    <property type="protein sequence ID" value="GIM45486.1"/>
    <property type="molecule type" value="Genomic_DNA"/>
</dbReference>
<dbReference type="AlphaFoldDB" id="A0AAV4LCG1"/>
<comment type="caution">
    <text evidence="5">The sequence shown here is derived from an EMBL/GenBank/DDBJ whole genome shotgun (WGS) entry which is preliminary data.</text>
</comment>
<protein>
    <submittedName>
        <fullName evidence="5">Basic amino acid ABC transporter substrate-binding protein</fullName>
    </submittedName>
</protein>
<dbReference type="Pfam" id="PF00497">
    <property type="entry name" value="SBP_bac_3"/>
    <property type="match status" value="1"/>
</dbReference>
<dbReference type="PANTHER" id="PTHR35936:SF17">
    <property type="entry name" value="ARGININE-BINDING EXTRACELLULAR PROTEIN ARTP"/>
    <property type="match status" value="1"/>
</dbReference>
<dbReference type="GO" id="GO:0016020">
    <property type="term" value="C:membrane"/>
    <property type="evidence" value="ECO:0007669"/>
    <property type="project" value="InterPro"/>
</dbReference>
<name>A0AAV4LCG1_9BACL</name>
<feature type="domain" description="Solute-binding protein family 3/N-terminal" evidence="3">
    <location>
        <begin position="44"/>
        <end position="267"/>
    </location>
</feature>
<evidence type="ECO:0000313" key="6">
    <source>
        <dbReference type="Proteomes" id="UP001057291"/>
    </source>
</evidence>
<dbReference type="GO" id="GO:0015276">
    <property type="term" value="F:ligand-gated monoatomic ion channel activity"/>
    <property type="evidence" value="ECO:0007669"/>
    <property type="project" value="InterPro"/>
</dbReference>
<gene>
    <name evidence="5" type="ORF">DNHGIG_10350</name>
</gene>
<evidence type="ECO:0000256" key="2">
    <source>
        <dbReference type="SAM" id="SignalP"/>
    </source>
</evidence>
<dbReference type="Proteomes" id="UP001057291">
    <property type="component" value="Unassembled WGS sequence"/>
</dbReference>
<dbReference type="InterPro" id="IPR001638">
    <property type="entry name" value="Solute-binding_3/MltF_N"/>
</dbReference>